<dbReference type="PROSITE" id="PS51186">
    <property type="entry name" value="GNAT"/>
    <property type="match status" value="1"/>
</dbReference>
<dbReference type="GO" id="GO:0008080">
    <property type="term" value="F:N-acetyltransferase activity"/>
    <property type="evidence" value="ECO:0007669"/>
    <property type="project" value="InterPro"/>
</dbReference>
<proteinExistence type="predicted"/>
<keyword evidence="2" id="KW-1133">Transmembrane helix</keyword>
<evidence type="ECO:0000313" key="5">
    <source>
        <dbReference type="Proteomes" id="UP000327468"/>
    </source>
</evidence>
<comment type="caution">
    <text evidence="4">The sequence shown here is derived from an EMBL/GenBank/DDBJ whole genome shotgun (WGS) entry which is preliminary data.</text>
</comment>
<dbReference type="InterPro" id="IPR050769">
    <property type="entry name" value="NAT_camello-type"/>
</dbReference>
<dbReference type="Gene3D" id="3.40.630.30">
    <property type="match status" value="1"/>
</dbReference>
<evidence type="ECO:0000256" key="2">
    <source>
        <dbReference type="SAM" id="Phobius"/>
    </source>
</evidence>
<keyword evidence="1" id="KW-0808">Transferase</keyword>
<evidence type="ECO:0000313" key="4">
    <source>
        <dbReference type="EMBL" id="KAB5584007.1"/>
    </source>
</evidence>
<accession>A0A5N5PYN6</accession>
<dbReference type="SUPFAM" id="SSF55729">
    <property type="entry name" value="Acyl-CoA N-acyltransferases (Nat)"/>
    <property type="match status" value="1"/>
</dbReference>
<dbReference type="AlphaFoldDB" id="A0A5N5PYN6"/>
<evidence type="ECO:0000259" key="3">
    <source>
        <dbReference type="PROSITE" id="PS51186"/>
    </source>
</evidence>
<keyword evidence="5" id="KW-1185">Reference proteome</keyword>
<keyword evidence="2" id="KW-0812">Transmembrane</keyword>
<feature type="transmembrane region" description="Helical" evidence="2">
    <location>
        <begin position="81"/>
        <end position="105"/>
    </location>
</feature>
<dbReference type="PANTHER" id="PTHR13947:SF58">
    <property type="entry name" value="8B (PUTATIVE,_PSEUDO-RELATED"/>
    <property type="match status" value="1"/>
</dbReference>
<organism evidence="4 5">
    <name type="scientific">Pangasianodon hypophthalmus</name>
    <name type="common">Striped catfish</name>
    <name type="synonym">Helicophagus hypophthalmus</name>
    <dbReference type="NCBI Taxonomy" id="310915"/>
    <lineage>
        <taxon>Eukaryota</taxon>
        <taxon>Metazoa</taxon>
        <taxon>Chordata</taxon>
        <taxon>Craniata</taxon>
        <taxon>Vertebrata</taxon>
        <taxon>Euteleostomi</taxon>
        <taxon>Actinopterygii</taxon>
        <taxon>Neopterygii</taxon>
        <taxon>Teleostei</taxon>
        <taxon>Ostariophysi</taxon>
        <taxon>Siluriformes</taxon>
        <taxon>Pangasiidae</taxon>
        <taxon>Pangasianodon</taxon>
    </lineage>
</organism>
<feature type="transmembrane region" description="Helical" evidence="2">
    <location>
        <begin position="111"/>
        <end position="131"/>
    </location>
</feature>
<dbReference type="Pfam" id="PF00583">
    <property type="entry name" value="Acetyltransf_1"/>
    <property type="match status" value="1"/>
</dbReference>
<dbReference type="InterPro" id="IPR016181">
    <property type="entry name" value="Acyl_CoA_acyltransferase"/>
</dbReference>
<keyword evidence="2" id="KW-0472">Membrane</keyword>
<reference evidence="4 5" key="1">
    <citation type="submission" date="2019-06" db="EMBL/GenBank/DDBJ databases">
        <title>A chromosome-scale genome assembly of the striped catfish, Pangasianodon hypophthalmus.</title>
        <authorList>
            <person name="Wen M."/>
            <person name="Zahm M."/>
            <person name="Roques C."/>
            <person name="Cabau C."/>
            <person name="Klopp C."/>
            <person name="Donnadieu C."/>
            <person name="Jouanno E."/>
            <person name="Avarre J.-C."/>
            <person name="Campet M."/>
            <person name="Ha T.T.T."/>
            <person name="Dugue R."/>
            <person name="Lampietro C."/>
            <person name="Louis A."/>
            <person name="Herpin A."/>
            <person name="Echchiki A."/>
            <person name="Berthelot C."/>
            <person name="Parey E."/>
            <person name="Roest-Crollius H."/>
            <person name="Braasch I."/>
            <person name="Postlethwait J."/>
            <person name="Bobe J."/>
            <person name="Montfort J."/>
            <person name="Bouchez O."/>
            <person name="Begum T."/>
            <person name="Schartl M."/>
            <person name="Guiguen Y."/>
        </authorList>
    </citation>
    <scope>NUCLEOTIDE SEQUENCE [LARGE SCALE GENOMIC DNA]</scope>
    <source>
        <strain evidence="4 5">Indonesia</strain>
        <tissue evidence="4">Blood</tissue>
    </source>
</reference>
<name>A0A5N5PYN6_PANHP</name>
<dbReference type="PANTHER" id="PTHR13947">
    <property type="entry name" value="GNAT FAMILY N-ACETYLTRANSFERASE"/>
    <property type="match status" value="1"/>
</dbReference>
<sequence>MSLRSDADNCILFTEPVILRYIMDSFRAPVDKLVMIKQQAFSRMKITSKMHVVIRKFQPSDSEAVKIIFQDGIKEHITSSFIYAISQPLHITLTLCFCIAGYILFGESVVLALLAGASWIGLLLYCCYEFYTGYVRLKLRTDMRDITGFYIRNPDNCFWVAEAQVNGRPLVVGMVAVEARNIPNSDGQKYGELFRMSVSSECRHAGVGSRLGNVAVDFCKERGFSKVVLQTTFPQRAAISLYIKMGFKLVQTHTQSEGPWWINRLIRVKILKMEKIL</sequence>
<dbReference type="CDD" id="cd04301">
    <property type="entry name" value="NAT_SF"/>
    <property type="match status" value="1"/>
</dbReference>
<dbReference type="EMBL" id="VFJC01000003">
    <property type="protein sequence ID" value="KAB5584007.1"/>
    <property type="molecule type" value="Genomic_DNA"/>
</dbReference>
<protein>
    <recommendedName>
        <fullName evidence="3">N-acetyltransferase domain-containing protein</fullName>
    </recommendedName>
</protein>
<dbReference type="InterPro" id="IPR000182">
    <property type="entry name" value="GNAT_dom"/>
</dbReference>
<feature type="domain" description="N-acetyltransferase" evidence="3">
    <location>
        <begin position="109"/>
        <end position="277"/>
    </location>
</feature>
<dbReference type="Proteomes" id="UP000327468">
    <property type="component" value="Chromosome 2"/>
</dbReference>
<evidence type="ECO:0000256" key="1">
    <source>
        <dbReference type="ARBA" id="ARBA00022679"/>
    </source>
</evidence>
<gene>
    <name evidence="4" type="ORF">PHYPO_G00102420</name>
</gene>